<dbReference type="PRINTS" id="PR00455">
    <property type="entry name" value="HTHTETR"/>
</dbReference>
<dbReference type="InterPro" id="IPR009057">
    <property type="entry name" value="Homeodomain-like_sf"/>
</dbReference>
<feature type="DNA-binding region" description="H-T-H motif" evidence="2">
    <location>
        <begin position="24"/>
        <end position="43"/>
    </location>
</feature>
<keyword evidence="5" id="KW-1185">Reference proteome</keyword>
<dbReference type="InterPro" id="IPR001647">
    <property type="entry name" value="HTH_TetR"/>
</dbReference>
<dbReference type="InterPro" id="IPR050624">
    <property type="entry name" value="HTH-type_Tx_Regulator"/>
</dbReference>
<dbReference type="Gene3D" id="1.10.357.10">
    <property type="entry name" value="Tetracycline Repressor, domain 2"/>
    <property type="match status" value="1"/>
</dbReference>
<reference evidence="4 5" key="1">
    <citation type="submission" date="2016-11" db="EMBL/GenBank/DDBJ databases">
        <authorList>
            <person name="Jaros S."/>
            <person name="Januszkiewicz K."/>
            <person name="Wedrychowicz H."/>
        </authorList>
    </citation>
    <scope>NUCLEOTIDE SEQUENCE [LARGE SCALE GENOMIC DNA]</scope>
    <source>
        <strain evidence="4 5">DSM 15930</strain>
    </source>
</reference>
<evidence type="ECO:0000256" key="1">
    <source>
        <dbReference type="ARBA" id="ARBA00023125"/>
    </source>
</evidence>
<accession>A0A1M7F6A3</accession>
<feature type="domain" description="HTH tetR-type" evidence="3">
    <location>
        <begin position="1"/>
        <end position="61"/>
    </location>
</feature>
<protein>
    <submittedName>
        <fullName evidence="4">Transcriptional regulator, TetR family</fullName>
    </submittedName>
</protein>
<dbReference type="OrthoDB" id="9808476at2"/>
<evidence type="ECO:0000313" key="5">
    <source>
        <dbReference type="Proteomes" id="UP000184038"/>
    </source>
</evidence>
<dbReference type="Pfam" id="PF00440">
    <property type="entry name" value="TetR_N"/>
    <property type="match status" value="1"/>
</dbReference>
<dbReference type="PROSITE" id="PS50977">
    <property type="entry name" value="HTH_TETR_2"/>
    <property type="match status" value="1"/>
</dbReference>
<dbReference type="EMBL" id="FRCP01000005">
    <property type="protein sequence ID" value="SHL99572.1"/>
    <property type="molecule type" value="Genomic_DNA"/>
</dbReference>
<evidence type="ECO:0000259" key="3">
    <source>
        <dbReference type="PROSITE" id="PS50977"/>
    </source>
</evidence>
<evidence type="ECO:0000313" key="4">
    <source>
        <dbReference type="EMBL" id="SHL99572.1"/>
    </source>
</evidence>
<dbReference type="GO" id="GO:0003677">
    <property type="term" value="F:DNA binding"/>
    <property type="evidence" value="ECO:0007669"/>
    <property type="project" value="UniProtKB-UniRule"/>
</dbReference>
<organism evidence="4 5">
    <name type="scientific">Anaerosporobacter mobilis DSM 15930</name>
    <dbReference type="NCBI Taxonomy" id="1120996"/>
    <lineage>
        <taxon>Bacteria</taxon>
        <taxon>Bacillati</taxon>
        <taxon>Bacillota</taxon>
        <taxon>Clostridia</taxon>
        <taxon>Lachnospirales</taxon>
        <taxon>Lachnospiraceae</taxon>
        <taxon>Anaerosporobacter</taxon>
    </lineage>
</organism>
<name>A0A1M7F6A3_9FIRM</name>
<dbReference type="SUPFAM" id="SSF46689">
    <property type="entry name" value="Homeodomain-like"/>
    <property type="match status" value="1"/>
</dbReference>
<dbReference type="STRING" id="1120996.SAMN02746066_00437"/>
<proteinExistence type="predicted"/>
<evidence type="ECO:0000256" key="2">
    <source>
        <dbReference type="PROSITE-ProRule" id="PRU00335"/>
    </source>
</evidence>
<dbReference type="Proteomes" id="UP000184038">
    <property type="component" value="Unassembled WGS sequence"/>
</dbReference>
<dbReference type="RefSeq" id="WP_073282274.1">
    <property type="nucleotide sequence ID" value="NZ_FRCP01000005.1"/>
</dbReference>
<dbReference type="PANTHER" id="PTHR43479:SF11">
    <property type="entry name" value="ACREF_ENVCD OPERON REPRESSOR-RELATED"/>
    <property type="match status" value="1"/>
</dbReference>
<keyword evidence="1 2" id="KW-0238">DNA-binding</keyword>
<gene>
    <name evidence="4" type="ORF">SAMN02746066_00437</name>
</gene>
<sequence length="191" mass="22583">MSTKERIIEESLKLFAVNGFESVSVRTIAAAVGVRDSALYKHFSSKQAIFDTIVEQSIERFKQQYTKVDIRHLNSDNLVDSCMMMFRYQTKDPWIQHFRQILIIEQFRNPKIAELYKKIFIDMPIAGQKSIFEELIQAKVMKDNDAYVMAMELYAPFFLFHTVKEEDETLERHLRKHVENFMSNNLNDTKE</sequence>
<dbReference type="PANTHER" id="PTHR43479">
    <property type="entry name" value="ACREF/ENVCD OPERON REPRESSOR-RELATED"/>
    <property type="match status" value="1"/>
</dbReference>
<dbReference type="AlphaFoldDB" id="A0A1M7F6A3"/>